<dbReference type="GO" id="GO:0006226">
    <property type="term" value="P:dUMP biosynthetic process"/>
    <property type="evidence" value="ECO:0007669"/>
    <property type="project" value="InterPro"/>
</dbReference>
<accession>A0A7T0G389</accession>
<dbReference type="InterPro" id="IPR033704">
    <property type="entry name" value="dUTPase_trimeric"/>
</dbReference>
<feature type="domain" description="dUTPase-like" evidence="6">
    <location>
        <begin position="16"/>
        <end position="140"/>
    </location>
</feature>
<protein>
    <recommendedName>
        <fullName evidence="2">dUTP diphosphatase</fullName>
        <ecNumber evidence="2">3.6.1.23</ecNumber>
    </recommendedName>
</protein>
<sequence>MDATTKLVCPVEGERLPAYSHPGDAGADLRADNAGVVPARGQTLVSTGIRLALPDGCVGLVWPRSGLAVNRSIDCGAGVIDSGYRGEIRVLLFNHSDADFEYEAGDRIAQLLVVKFESLLFRQVDSLDATGRGEGGFGSTDG</sequence>
<evidence type="ECO:0000256" key="1">
    <source>
        <dbReference type="ARBA" id="ARBA00006581"/>
    </source>
</evidence>
<dbReference type="EC" id="3.6.1.23" evidence="2"/>
<evidence type="ECO:0000256" key="5">
    <source>
        <dbReference type="ARBA" id="ARBA00047686"/>
    </source>
</evidence>
<evidence type="ECO:0000259" key="6">
    <source>
        <dbReference type="Pfam" id="PF00692"/>
    </source>
</evidence>
<dbReference type="Pfam" id="PF00692">
    <property type="entry name" value="dUTPase"/>
    <property type="match status" value="1"/>
</dbReference>
<comment type="similarity">
    <text evidence="1">Belongs to the dUTPase family.</text>
</comment>
<evidence type="ECO:0000313" key="8">
    <source>
        <dbReference type="Proteomes" id="UP000594464"/>
    </source>
</evidence>
<dbReference type="KEGG" id="nva:G3M78_06760"/>
<dbReference type="NCBIfam" id="NF001862">
    <property type="entry name" value="PRK00601.1"/>
    <property type="match status" value="1"/>
</dbReference>
<dbReference type="NCBIfam" id="TIGR00576">
    <property type="entry name" value="dut"/>
    <property type="match status" value="1"/>
</dbReference>
<dbReference type="GO" id="GO:0046081">
    <property type="term" value="P:dUTP catabolic process"/>
    <property type="evidence" value="ECO:0007669"/>
    <property type="project" value="InterPro"/>
</dbReference>
<name>A0A7T0G389_9BACT</name>
<organism evidence="7 8">
    <name type="scientific">Candidatus Nitrohelix vancouverensis</name>
    <dbReference type="NCBI Taxonomy" id="2705534"/>
    <lineage>
        <taxon>Bacteria</taxon>
        <taxon>Pseudomonadati</taxon>
        <taxon>Nitrospinota/Tectimicrobiota group</taxon>
        <taxon>Nitrospinota</taxon>
        <taxon>Nitrospinia</taxon>
        <taxon>Nitrospinales</taxon>
        <taxon>Nitrospinaceae</taxon>
        <taxon>Candidatus Nitrohelix</taxon>
    </lineage>
</organism>
<evidence type="ECO:0000256" key="3">
    <source>
        <dbReference type="ARBA" id="ARBA00022801"/>
    </source>
</evidence>
<dbReference type="AlphaFoldDB" id="A0A7T0G389"/>
<dbReference type="PANTHER" id="PTHR11241">
    <property type="entry name" value="DEOXYURIDINE 5'-TRIPHOSPHATE NUCLEOTIDOHYDROLASE"/>
    <property type="match status" value="1"/>
</dbReference>
<evidence type="ECO:0000256" key="2">
    <source>
        <dbReference type="ARBA" id="ARBA00012379"/>
    </source>
</evidence>
<reference evidence="8" key="1">
    <citation type="submission" date="2020-02" db="EMBL/GenBank/DDBJ databases">
        <title>Genomic and physiological characterization of two novel Nitrospinaceae genera.</title>
        <authorList>
            <person name="Mueller A.J."/>
            <person name="Jung M.-Y."/>
            <person name="Strachan C.R."/>
            <person name="Herbold C.W."/>
            <person name="Kirkegaard R.H."/>
            <person name="Daims H."/>
        </authorList>
    </citation>
    <scope>NUCLEOTIDE SEQUENCE [LARGE SCALE GENOMIC DNA]</scope>
</reference>
<comment type="catalytic activity">
    <reaction evidence="5">
        <text>dUTP + H2O = dUMP + diphosphate + H(+)</text>
        <dbReference type="Rhea" id="RHEA:10248"/>
        <dbReference type="ChEBI" id="CHEBI:15377"/>
        <dbReference type="ChEBI" id="CHEBI:15378"/>
        <dbReference type="ChEBI" id="CHEBI:33019"/>
        <dbReference type="ChEBI" id="CHEBI:61555"/>
        <dbReference type="ChEBI" id="CHEBI:246422"/>
        <dbReference type="EC" id="3.6.1.23"/>
    </reaction>
</comment>
<dbReference type="EMBL" id="CP048620">
    <property type="protein sequence ID" value="QPJ65104.1"/>
    <property type="molecule type" value="Genomic_DNA"/>
</dbReference>
<dbReference type="GO" id="GO:0004170">
    <property type="term" value="F:dUTP diphosphatase activity"/>
    <property type="evidence" value="ECO:0007669"/>
    <property type="project" value="UniProtKB-EC"/>
</dbReference>
<dbReference type="CDD" id="cd07557">
    <property type="entry name" value="trimeric_dUTPase"/>
    <property type="match status" value="1"/>
</dbReference>
<dbReference type="InterPro" id="IPR036157">
    <property type="entry name" value="dUTPase-like_sf"/>
</dbReference>
<dbReference type="PANTHER" id="PTHR11241:SF0">
    <property type="entry name" value="DEOXYURIDINE 5'-TRIPHOSPHATE NUCLEOTIDOHYDROLASE"/>
    <property type="match status" value="1"/>
</dbReference>
<proteinExistence type="inferred from homology"/>
<dbReference type="InterPro" id="IPR008181">
    <property type="entry name" value="dUTPase"/>
</dbReference>
<dbReference type="Gene3D" id="2.70.40.10">
    <property type="match status" value="1"/>
</dbReference>
<dbReference type="GO" id="GO:0000287">
    <property type="term" value="F:magnesium ion binding"/>
    <property type="evidence" value="ECO:0007669"/>
    <property type="project" value="InterPro"/>
</dbReference>
<gene>
    <name evidence="7" type="primary">dut</name>
    <name evidence="7" type="ORF">G3M78_06760</name>
</gene>
<dbReference type="InterPro" id="IPR029054">
    <property type="entry name" value="dUTPase-like"/>
</dbReference>
<evidence type="ECO:0000256" key="4">
    <source>
        <dbReference type="ARBA" id="ARBA00023080"/>
    </source>
</evidence>
<keyword evidence="4" id="KW-0546">Nucleotide metabolism</keyword>
<dbReference type="SUPFAM" id="SSF51283">
    <property type="entry name" value="dUTPase-like"/>
    <property type="match status" value="1"/>
</dbReference>
<evidence type="ECO:0000313" key="7">
    <source>
        <dbReference type="EMBL" id="QPJ65104.1"/>
    </source>
</evidence>
<dbReference type="Proteomes" id="UP000594464">
    <property type="component" value="Chromosome"/>
</dbReference>
<keyword evidence="3 7" id="KW-0378">Hydrolase</keyword>